<name>A0AAP0Q5J7_9MAGN</name>
<dbReference type="PANTHER" id="PTHR37743:SF2">
    <property type="match status" value="1"/>
</dbReference>
<dbReference type="AlphaFoldDB" id="A0AAP0Q5J7"/>
<dbReference type="Proteomes" id="UP001420932">
    <property type="component" value="Unassembled WGS sequence"/>
</dbReference>
<accession>A0AAP0Q5J7</accession>
<keyword evidence="2" id="KW-1185">Reference proteome</keyword>
<evidence type="ECO:0000313" key="1">
    <source>
        <dbReference type="EMBL" id="KAK9164171.1"/>
    </source>
</evidence>
<dbReference type="PANTHER" id="PTHR37743">
    <property type="entry name" value="ARM REPEAT SUPERFAMILY PROTEIN"/>
    <property type="match status" value="1"/>
</dbReference>
<organism evidence="1 2">
    <name type="scientific">Stephania yunnanensis</name>
    <dbReference type="NCBI Taxonomy" id="152371"/>
    <lineage>
        <taxon>Eukaryota</taxon>
        <taxon>Viridiplantae</taxon>
        <taxon>Streptophyta</taxon>
        <taxon>Embryophyta</taxon>
        <taxon>Tracheophyta</taxon>
        <taxon>Spermatophyta</taxon>
        <taxon>Magnoliopsida</taxon>
        <taxon>Ranunculales</taxon>
        <taxon>Menispermaceae</taxon>
        <taxon>Menispermoideae</taxon>
        <taxon>Cissampelideae</taxon>
        <taxon>Stephania</taxon>
    </lineage>
</organism>
<sequence>MKVLSVSLTNFSWTKRLKSIVEADSGVGENSIVDGFEKGSSDDVLLVPVKHLEKVDSWGIFIGPLIDKMFAEPSNAIVVRFLSCIIYMLPLKAINHLDLRKDGKLLSSVSSRIDRISFELDHCLFDHLCPLLIIRLLPLRVFDDIGSSVVYGHVRNQATTREGFEGRGFIARSPISIGDLLLERAFNEHEFEEVRKLAAELCGRIHPKMGKPLFYVMAELWDSG</sequence>
<comment type="caution">
    <text evidence="1">The sequence shown here is derived from an EMBL/GenBank/DDBJ whole genome shotgun (WGS) entry which is preliminary data.</text>
</comment>
<reference evidence="1 2" key="1">
    <citation type="submission" date="2024-01" db="EMBL/GenBank/DDBJ databases">
        <title>Genome assemblies of Stephania.</title>
        <authorList>
            <person name="Yang L."/>
        </authorList>
    </citation>
    <scope>NUCLEOTIDE SEQUENCE [LARGE SCALE GENOMIC DNA]</scope>
    <source>
        <strain evidence="1">YNDBR</strain>
        <tissue evidence="1">Leaf</tissue>
    </source>
</reference>
<gene>
    <name evidence="1" type="ORF">Syun_005073</name>
</gene>
<dbReference type="EMBL" id="JBBNAF010000002">
    <property type="protein sequence ID" value="KAK9164171.1"/>
    <property type="molecule type" value="Genomic_DNA"/>
</dbReference>
<protein>
    <submittedName>
        <fullName evidence="1">Uncharacterized protein</fullName>
    </submittedName>
</protein>
<proteinExistence type="predicted"/>
<evidence type="ECO:0000313" key="2">
    <source>
        <dbReference type="Proteomes" id="UP001420932"/>
    </source>
</evidence>